<dbReference type="AlphaFoldDB" id="A0A0B0NKM6"/>
<gene>
    <name evidence="1" type="ORF">F383_01766</name>
</gene>
<dbReference type="EMBL" id="KN397441">
    <property type="protein sequence ID" value="KHG12314.1"/>
    <property type="molecule type" value="Genomic_DNA"/>
</dbReference>
<reference evidence="2" key="1">
    <citation type="submission" date="2014-09" db="EMBL/GenBank/DDBJ databases">
        <authorList>
            <person name="Mudge J."/>
            <person name="Ramaraj T."/>
            <person name="Lindquist I.E."/>
            <person name="Bharti A.K."/>
            <person name="Sundararajan A."/>
            <person name="Cameron C.T."/>
            <person name="Woodward J.E."/>
            <person name="May G.D."/>
            <person name="Brubaker C."/>
            <person name="Broadhvest J."/>
            <person name="Wilkins T.A."/>
        </authorList>
    </citation>
    <scope>NUCLEOTIDE SEQUENCE</scope>
    <source>
        <strain evidence="2">cv. AKA8401</strain>
    </source>
</reference>
<sequence length="120" mass="13274">MLRLSIGYCFFTSVLVVSWGSDSSSSFLFCLAGFCGVPLLVGLKAAHGKNSPSVWAILKGMNKGFPFITAPKALSIIMLAHRSNLVFRWEEIMTQSPSKDPYFLKSFKLPYRSPKESMGT</sequence>
<organism evidence="1 2">
    <name type="scientific">Gossypium arboreum</name>
    <name type="common">Tree cotton</name>
    <name type="synonym">Gossypium nanking</name>
    <dbReference type="NCBI Taxonomy" id="29729"/>
    <lineage>
        <taxon>Eukaryota</taxon>
        <taxon>Viridiplantae</taxon>
        <taxon>Streptophyta</taxon>
        <taxon>Embryophyta</taxon>
        <taxon>Tracheophyta</taxon>
        <taxon>Spermatophyta</taxon>
        <taxon>Magnoliopsida</taxon>
        <taxon>eudicotyledons</taxon>
        <taxon>Gunneridae</taxon>
        <taxon>Pentapetalae</taxon>
        <taxon>rosids</taxon>
        <taxon>malvids</taxon>
        <taxon>Malvales</taxon>
        <taxon>Malvaceae</taxon>
        <taxon>Malvoideae</taxon>
        <taxon>Gossypium</taxon>
    </lineage>
</organism>
<dbReference type="Proteomes" id="UP000032142">
    <property type="component" value="Unassembled WGS sequence"/>
</dbReference>
<accession>A0A0B0NKM6</accession>
<evidence type="ECO:0000313" key="2">
    <source>
        <dbReference type="Proteomes" id="UP000032142"/>
    </source>
</evidence>
<evidence type="ECO:0000313" key="1">
    <source>
        <dbReference type="EMBL" id="KHG12314.1"/>
    </source>
</evidence>
<proteinExistence type="predicted"/>
<keyword evidence="2" id="KW-1185">Reference proteome</keyword>
<name>A0A0B0NKM6_GOSAR</name>
<protein>
    <submittedName>
        <fullName evidence="1">Exoribonuclease 2</fullName>
    </submittedName>
</protein>